<dbReference type="RefSeq" id="WP_245937340.1">
    <property type="nucleotide sequence ID" value="NZ_QPJJ01000001.1"/>
</dbReference>
<organism evidence="2 3">
    <name type="scientific">Saliterribacillus persicus</name>
    <dbReference type="NCBI Taxonomy" id="930114"/>
    <lineage>
        <taxon>Bacteria</taxon>
        <taxon>Bacillati</taxon>
        <taxon>Bacillota</taxon>
        <taxon>Bacilli</taxon>
        <taxon>Bacillales</taxon>
        <taxon>Bacillaceae</taxon>
        <taxon>Saliterribacillus</taxon>
    </lineage>
</organism>
<keyword evidence="3" id="KW-1185">Reference proteome</keyword>
<dbReference type="AlphaFoldDB" id="A0A368YD43"/>
<sequence length="684" mass="80606">MDYFIMNADTLLKIDSEMPSSVLHAVDMLKRDMEKVFLKNRENKFKQSLIIVDYDRTLKEEGYKINFRSEGKEQIMEVRGADDLGVIYGLLFISKEYLGVDPFWYFADIELKQRQEVKIHNKEIISPTKKVKYRGWFVNDEVCLIGWAKEYPPEKEVWYPVFETLLRLGGNMVIPGTDLPKDGVHWALASEMGLWITHHHAEPLGAEMFKRAYPDKQASYKQHPDLYEKLWEDAIKEQKDKKVIWVLSFRGQGDAPFWSQDPSYDTDEKRGQLISDVLHRQLELLHQYIDHPECCVALYGELSELYRKGMLHLPEDIIKVWADNGYGKMVSRRNGNEDFRISSLPEGKSFGRQGIYYHITFHDLQASNHLTMFPNEPDLIKEELKEVFRQGGDDYVLLNSGNIRMHTYPLDMVSELWNTGDLNIEEHLTAYLERFYSSHYDKLKNNIKAYFDATLTYGKHADNRAGEEIYHHPARLIVGKWMTNNDSTCEELIWATGFVSFEKQVAWFGQLTKDAREKWEKLNASSRELLNQLTPSDQQRDYDQFHVQVELHDSGNSGLHHLSMAYAHFQKEQYPESFVYASYAIWEYQRGIEALKKSEHGKWKNFYRADWLTNIKRTIESLDALRKFIRMHGDSPDFFLWYKQYLMPEEEKHIYLENTHREPLSDDKLAQRLSEKLFAKKQSN</sequence>
<evidence type="ECO:0000313" key="3">
    <source>
        <dbReference type="Proteomes" id="UP000252585"/>
    </source>
</evidence>
<dbReference type="InterPro" id="IPR042301">
    <property type="entry name" value="GH115_sf"/>
</dbReference>
<dbReference type="GO" id="GO:0016787">
    <property type="term" value="F:hydrolase activity"/>
    <property type="evidence" value="ECO:0007669"/>
    <property type="project" value="UniProtKB-KW"/>
</dbReference>
<keyword evidence="1 2" id="KW-0378">Hydrolase</keyword>
<dbReference type="InterPro" id="IPR031924">
    <property type="entry name" value="GH115"/>
</dbReference>
<accession>A0A368YD43</accession>
<proteinExistence type="predicted"/>
<dbReference type="InterPro" id="IPR029018">
    <property type="entry name" value="Hex-like_dom2"/>
</dbReference>
<evidence type="ECO:0000256" key="1">
    <source>
        <dbReference type="ARBA" id="ARBA00022801"/>
    </source>
</evidence>
<gene>
    <name evidence="2" type="ORF">DFR57_101125</name>
</gene>
<dbReference type="Gene3D" id="3.20.20.520">
    <property type="entry name" value="Glycosyl hydrolase family 115"/>
    <property type="match status" value="1"/>
</dbReference>
<comment type="caution">
    <text evidence="2">The sequence shown here is derived from an EMBL/GenBank/DDBJ whole genome shotgun (WGS) entry which is preliminary data.</text>
</comment>
<dbReference type="Gene3D" id="3.30.379.10">
    <property type="entry name" value="Chitobiase/beta-hexosaminidase domain 2-like"/>
    <property type="match status" value="1"/>
</dbReference>
<protein>
    <submittedName>
        <fullName evidence="2">Glycosyl hydrolase family 115 (Putative glucuronidase)</fullName>
    </submittedName>
</protein>
<dbReference type="PANTHER" id="PTHR37842">
    <property type="match status" value="1"/>
</dbReference>
<dbReference type="EMBL" id="QPJJ01000001">
    <property type="protein sequence ID" value="RCW77256.1"/>
    <property type="molecule type" value="Genomic_DNA"/>
</dbReference>
<reference evidence="2 3" key="1">
    <citation type="submission" date="2018-07" db="EMBL/GenBank/DDBJ databases">
        <title>Genomic Encyclopedia of Type Strains, Phase IV (KMG-IV): sequencing the most valuable type-strain genomes for metagenomic binning, comparative biology and taxonomic classification.</title>
        <authorList>
            <person name="Goeker M."/>
        </authorList>
    </citation>
    <scope>NUCLEOTIDE SEQUENCE [LARGE SCALE GENOMIC DNA]</scope>
    <source>
        <strain evidence="2 3">DSM 27696</strain>
    </source>
</reference>
<dbReference type="Proteomes" id="UP000252585">
    <property type="component" value="Unassembled WGS sequence"/>
</dbReference>
<name>A0A368YD43_9BACI</name>
<dbReference type="GO" id="GO:0005975">
    <property type="term" value="P:carbohydrate metabolic process"/>
    <property type="evidence" value="ECO:0007669"/>
    <property type="project" value="UniProtKB-ARBA"/>
</dbReference>
<evidence type="ECO:0000313" key="2">
    <source>
        <dbReference type="EMBL" id="RCW77256.1"/>
    </source>
</evidence>
<dbReference type="Pfam" id="PF15979">
    <property type="entry name" value="Glyco_hydro_115"/>
    <property type="match status" value="1"/>
</dbReference>
<dbReference type="PANTHER" id="PTHR37842:SF2">
    <property type="entry name" value="GYLCOSYL HYDROLASE 115 C-TERMINAL DOMAIN-CONTAINING PROTEIN"/>
    <property type="match status" value="1"/>
</dbReference>